<organism evidence="1 2">
    <name type="scientific">Russula earlei</name>
    <dbReference type="NCBI Taxonomy" id="71964"/>
    <lineage>
        <taxon>Eukaryota</taxon>
        <taxon>Fungi</taxon>
        <taxon>Dikarya</taxon>
        <taxon>Basidiomycota</taxon>
        <taxon>Agaricomycotina</taxon>
        <taxon>Agaricomycetes</taxon>
        <taxon>Russulales</taxon>
        <taxon>Russulaceae</taxon>
        <taxon>Russula</taxon>
    </lineage>
</organism>
<name>A0ACC0U2N3_9AGAM</name>
<evidence type="ECO:0000313" key="2">
    <source>
        <dbReference type="Proteomes" id="UP001207468"/>
    </source>
</evidence>
<evidence type="ECO:0000313" key="1">
    <source>
        <dbReference type="EMBL" id="KAI9457523.1"/>
    </source>
</evidence>
<proteinExistence type="predicted"/>
<accession>A0ACC0U2N3</accession>
<dbReference type="Proteomes" id="UP001207468">
    <property type="component" value="Unassembled WGS sequence"/>
</dbReference>
<sequence>MPTFEQIINSSTLNVIVPNASLEFPTTDIDGQAWLEKLRSKDIERERAFFDECLDFFLVLCLEQPDEAFADPAHPPSALLSFLAHTQVSYEAIYITPAPASSLPVSRLDTMPRTTSLKPIAGNGGLHVPPSIFPPNTPNPTPLTTEQDRRYVRTEGVALVSGIWGEEVDSSQPRRIKDRDAFALLWDEISHVWVAVYRMCIEVAFLRLPIGDPLLCLTASVTVRERPMPMTPARTILATMFREAEVLPELAPQACTELFNDVYESDKFYHGLDEVNLLEGLSSAPTFANALFPLSLPSTRLGAKIRERDFALPSDPPPVVDASAAIPSLAARATLRKSFRRTLAAVSGFRVRMRTVFVPYISLYPAEPDADVDRALAAGHVEHTVMLCVELEHPGEAPEAFLVDAVDVTVGDGGGARVHLLPWCEKSVQEIFPLRLGRHEQCNLLFAVELLNAPMSDKEALLLKDETPAAMWDLQRQVTITVRGQPVSARLWNGDQNGAKTDVLPFLTRPFPSRWNCVLGLAPQQPSFAGEGGSEVLPEPPTPFPTTTPPLSTPAGDKHGSLSAVAGQKRFAPPSSHVLRSPRSFPPFRTPPSGTSRGIIPSSGILSKLAYTPPSVSATAISGLPRTTYAPPSSPGIPPPAPLGKMLPMGETDEAFMGGSEGTTPPPATPAYPAYAKGSTFPMTPRAQAPLAISGAVRFPSAAVELPRSGAFSRPSPVPSPLALVPFSSITPQRERIIVSVGLQDDVGTRTRVVVPYNEFVLDIFVFNQSSWTRRFETTFLERRRRRHGQSEDQGQWYKATIRGGASGSAIVPLESRVRVGPLRPATCQSVRMSFLALVPGVHIIEHITLTDIETQHTLTLRTSIDIVIQETWSPL</sequence>
<dbReference type="EMBL" id="JAGFNK010000220">
    <property type="protein sequence ID" value="KAI9457523.1"/>
    <property type="molecule type" value="Genomic_DNA"/>
</dbReference>
<keyword evidence="2" id="KW-1185">Reference proteome</keyword>
<reference evidence="1" key="1">
    <citation type="submission" date="2021-03" db="EMBL/GenBank/DDBJ databases">
        <title>Evolutionary priming and transition to the ectomycorrhizal habit in an iconic lineage of mushroom-forming fungi: is preadaptation a requirement?</title>
        <authorList>
            <consortium name="DOE Joint Genome Institute"/>
            <person name="Looney B.P."/>
            <person name="Miyauchi S."/>
            <person name="Morin E."/>
            <person name="Drula E."/>
            <person name="Courty P.E."/>
            <person name="Chicoki N."/>
            <person name="Fauchery L."/>
            <person name="Kohler A."/>
            <person name="Kuo A."/>
            <person name="LaButti K."/>
            <person name="Pangilinan J."/>
            <person name="Lipzen A."/>
            <person name="Riley R."/>
            <person name="Andreopoulos W."/>
            <person name="He G."/>
            <person name="Johnson J."/>
            <person name="Barry K.W."/>
            <person name="Grigoriev I.V."/>
            <person name="Nagy L."/>
            <person name="Hibbett D."/>
            <person name="Henrissat B."/>
            <person name="Matheny P.B."/>
            <person name="Labbe J."/>
            <person name="Martin A.F."/>
        </authorList>
    </citation>
    <scope>NUCLEOTIDE SEQUENCE</scope>
    <source>
        <strain evidence="1">BPL698</strain>
    </source>
</reference>
<protein>
    <submittedName>
        <fullName evidence="1">TRAPP trafficking subunit Trs65-domain-containing protein</fullName>
    </submittedName>
</protein>
<comment type="caution">
    <text evidence="1">The sequence shown here is derived from an EMBL/GenBank/DDBJ whole genome shotgun (WGS) entry which is preliminary data.</text>
</comment>
<gene>
    <name evidence="1" type="ORF">F5148DRAFT_1222370</name>
</gene>